<evidence type="ECO:0000313" key="3">
    <source>
        <dbReference type="Proteomes" id="UP000041254"/>
    </source>
</evidence>
<feature type="chain" id="PRO_5005189937" evidence="1">
    <location>
        <begin position="20"/>
        <end position="114"/>
    </location>
</feature>
<evidence type="ECO:0000256" key="1">
    <source>
        <dbReference type="SAM" id="SignalP"/>
    </source>
</evidence>
<name>A0A0G4GAW4_VITBC</name>
<evidence type="ECO:0000313" key="2">
    <source>
        <dbReference type="EMBL" id="CEM26264.1"/>
    </source>
</evidence>
<dbReference type="AlphaFoldDB" id="A0A0G4GAW4"/>
<reference evidence="2 3" key="1">
    <citation type="submission" date="2014-11" db="EMBL/GenBank/DDBJ databases">
        <authorList>
            <person name="Zhu J."/>
            <person name="Qi W."/>
            <person name="Song R."/>
        </authorList>
    </citation>
    <scope>NUCLEOTIDE SEQUENCE [LARGE SCALE GENOMIC DNA]</scope>
</reference>
<protein>
    <submittedName>
        <fullName evidence="2">Uncharacterized protein</fullName>
    </submittedName>
</protein>
<sequence length="114" mass="12823">MSLIFLHPVHCIALCGTLCTQLSVWIVFQTVGYRPDGFHTSDVPESKIAGVFDTEATALTRAKAIIGEVYDRPWSEVKDDDDFEMKKRGRATVLEWSPPASEFSLVWCVWSRTG</sequence>
<gene>
    <name evidence="2" type="ORF">Vbra_17304</name>
</gene>
<keyword evidence="1" id="KW-0732">Signal</keyword>
<dbReference type="EMBL" id="CDMY01000613">
    <property type="protein sequence ID" value="CEM26264.1"/>
    <property type="molecule type" value="Genomic_DNA"/>
</dbReference>
<dbReference type="VEuPathDB" id="CryptoDB:Vbra_17304"/>
<proteinExistence type="predicted"/>
<feature type="signal peptide" evidence="1">
    <location>
        <begin position="1"/>
        <end position="19"/>
    </location>
</feature>
<accession>A0A0G4GAW4</accession>
<organism evidence="2 3">
    <name type="scientific">Vitrella brassicaformis (strain CCMP3155)</name>
    <dbReference type="NCBI Taxonomy" id="1169540"/>
    <lineage>
        <taxon>Eukaryota</taxon>
        <taxon>Sar</taxon>
        <taxon>Alveolata</taxon>
        <taxon>Colpodellida</taxon>
        <taxon>Vitrellaceae</taxon>
        <taxon>Vitrella</taxon>
    </lineage>
</organism>
<keyword evidence="3" id="KW-1185">Reference proteome</keyword>
<dbReference type="InParanoid" id="A0A0G4GAW4"/>
<dbReference type="Proteomes" id="UP000041254">
    <property type="component" value="Unassembled WGS sequence"/>
</dbReference>